<dbReference type="Gene3D" id="2.60.120.10">
    <property type="entry name" value="Jelly Rolls"/>
    <property type="match status" value="1"/>
</dbReference>
<dbReference type="PANTHER" id="PTHR43280:SF28">
    <property type="entry name" value="HTH-TYPE TRANSCRIPTIONAL ACTIVATOR RHAS"/>
    <property type="match status" value="1"/>
</dbReference>
<evidence type="ECO:0000256" key="2">
    <source>
        <dbReference type="ARBA" id="ARBA00023125"/>
    </source>
</evidence>
<dbReference type="InterPro" id="IPR009057">
    <property type="entry name" value="Homeodomain-like_sf"/>
</dbReference>
<dbReference type="Pfam" id="PF02311">
    <property type="entry name" value="AraC_binding"/>
    <property type="match status" value="1"/>
</dbReference>
<evidence type="ECO:0000313" key="5">
    <source>
        <dbReference type="EMBL" id="MBD2861529.1"/>
    </source>
</evidence>
<dbReference type="InterPro" id="IPR018062">
    <property type="entry name" value="HTH_AraC-typ_CS"/>
</dbReference>
<dbReference type="PROSITE" id="PS00041">
    <property type="entry name" value="HTH_ARAC_FAMILY_1"/>
    <property type="match status" value="1"/>
</dbReference>
<dbReference type="GO" id="GO:0003700">
    <property type="term" value="F:DNA-binding transcription factor activity"/>
    <property type="evidence" value="ECO:0007669"/>
    <property type="project" value="InterPro"/>
</dbReference>
<dbReference type="SMART" id="SM00342">
    <property type="entry name" value="HTH_ARAC"/>
    <property type="match status" value="1"/>
</dbReference>
<comment type="caution">
    <text evidence="5">The sequence shown here is derived from an EMBL/GenBank/DDBJ whole genome shotgun (WGS) entry which is preliminary data.</text>
</comment>
<dbReference type="InterPro" id="IPR037923">
    <property type="entry name" value="HTH-like"/>
</dbReference>
<evidence type="ECO:0000259" key="4">
    <source>
        <dbReference type="PROSITE" id="PS01124"/>
    </source>
</evidence>
<keyword evidence="3" id="KW-0804">Transcription</keyword>
<dbReference type="InterPro" id="IPR020449">
    <property type="entry name" value="Tscrpt_reg_AraC-type_HTH"/>
</dbReference>
<keyword evidence="2" id="KW-0238">DNA-binding</keyword>
<reference evidence="5" key="1">
    <citation type="submission" date="2020-09" db="EMBL/GenBank/DDBJ databases">
        <title>A novel bacterium of genus Paenibacillus, isolated from South China Sea.</title>
        <authorList>
            <person name="Huang H."/>
            <person name="Mo K."/>
            <person name="Hu Y."/>
        </authorList>
    </citation>
    <scope>NUCLEOTIDE SEQUENCE</scope>
    <source>
        <strain evidence="5">IB182363</strain>
    </source>
</reference>
<keyword evidence="1" id="KW-0805">Transcription regulation</keyword>
<dbReference type="AlphaFoldDB" id="A0A927GZJ2"/>
<proteinExistence type="predicted"/>
<dbReference type="GO" id="GO:0043565">
    <property type="term" value="F:sequence-specific DNA binding"/>
    <property type="evidence" value="ECO:0007669"/>
    <property type="project" value="InterPro"/>
</dbReference>
<protein>
    <submittedName>
        <fullName evidence="5">Helix-turn-helix transcriptional regulator</fullName>
    </submittedName>
</protein>
<evidence type="ECO:0000256" key="3">
    <source>
        <dbReference type="ARBA" id="ARBA00023163"/>
    </source>
</evidence>
<keyword evidence="6" id="KW-1185">Reference proteome</keyword>
<dbReference type="Gene3D" id="1.10.10.60">
    <property type="entry name" value="Homeodomain-like"/>
    <property type="match status" value="2"/>
</dbReference>
<organism evidence="5 6">
    <name type="scientific">Paenibacillus oceani</name>
    <dbReference type="NCBI Taxonomy" id="2772510"/>
    <lineage>
        <taxon>Bacteria</taxon>
        <taxon>Bacillati</taxon>
        <taxon>Bacillota</taxon>
        <taxon>Bacilli</taxon>
        <taxon>Bacillales</taxon>
        <taxon>Paenibacillaceae</taxon>
        <taxon>Paenibacillus</taxon>
    </lineage>
</organism>
<feature type="domain" description="HTH araC/xylS-type" evidence="4">
    <location>
        <begin position="181"/>
        <end position="279"/>
    </location>
</feature>
<dbReference type="PROSITE" id="PS01124">
    <property type="entry name" value="HTH_ARAC_FAMILY_2"/>
    <property type="match status" value="1"/>
</dbReference>
<evidence type="ECO:0000256" key="1">
    <source>
        <dbReference type="ARBA" id="ARBA00023015"/>
    </source>
</evidence>
<dbReference type="InterPro" id="IPR014710">
    <property type="entry name" value="RmlC-like_jellyroll"/>
</dbReference>
<accession>A0A927GZJ2</accession>
<gene>
    <name evidence="5" type="ORF">IDH45_05935</name>
</gene>
<dbReference type="InterPro" id="IPR003313">
    <property type="entry name" value="AraC-bd"/>
</dbReference>
<name>A0A927GZJ2_9BACL</name>
<dbReference type="PANTHER" id="PTHR43280">
    <property type="entry name" value="ARAC-FAMILY TRANSCRIPTIONAL REGULATOR"/>
    <property type="match status" value="1"/>
</dbReference>
<dbReference type="InterPro" id="IPR018060">
    <property type="entry name" value="HTH_AraC"/>
</dbReference>
<dbReference type="PRINTS" id="PR00032">
    <property type="entry name" value="HTHARAC"/>
</dbReference>
<dbReference type="SUPFAM" id="SSF46689">
    <property type="entry name" value="Homeodomain-like"/>
    <property type="match status" value="2"/>
</dbReference>
<sequence length="281" mass="33365">MDQNPIIRRASTHYFSIQYDKRSAPFNMPTHHFHSNYEIYYLLSGERNYFIDGHFYHVTQGDLVFIKKNAVHKTTTTGKHDHERVVLYFDQAALGNKQYLLDDPHSPFNLDSPILSLNVHEQKYIEDLFYEIKEESSVRSLRHEEFMEALLIHLFIFSLRCSEKKLQQNENNENLLQTKIAEVVQYINQHYHSRITLETLSKQFYISPYYLSRIFKKATGFSFVEYLTTVRIKEAQKMLRKTNMKVSDIAADVGFENISHFIKIFKKLSQCSPLQYRKMNP</sequence>
<dbReference type="EMBL" id="JACXJA010000006">
    <property type="protein sequence ID" value="MBD2861529.1"/>
    <property type="molecule type" value="Genomic_DNA"/>
</dbReference>
<dbReference type="SUPFAM" id="SSF51215">
    <property type="entry name" value="Regulatory protein AraC"/>
    <property type="match status" value="1"/>
</dbReference>
<dbReference type="Pfam" id="PF12833">
    <property type="entry name" value="HTH_18"/>
    <property type="match status" value="1"/>
</dbReference>
<dbReference type="Proteomes" id="UP000639396">
    <property type="component" value="Unassembled WGS sequence"/>
</dbReference>
<evidence type="ECO:0000313" key="6">
    <source>
        <dbReference type="Proteomes" id="UP000639396"/>
    </source>
</evidence>
<dbReference type="RefSeq" id="WP_190925633.1">
    <property type="nucleotide sequence ID" value="NZ_JACXJA010000006.1"/>
</dbReference>